<feature type="compositionally biased region" description="Low complexity" evidence="2">
    <location>
        <begin position="94"/>
        <end position="132"/>
    </location>
</feature>
<accession>A0A8S1TQT7</accession>
<dbReference type="EMBL" id="CAJJDP010000027">
    <property type="protein sequence ID" value="CAD8153296.1"/>
    <property type="molecule type" value="Genomic_DNA"/>
</dbReference>
<organism evidence="3 4">
    <name type="scientific">Paramecium octaurelia</name>
    <dbReference type="NCBI Taxonomy" id="43137"/>
    <lineage>
        <taxon>Eukaryota</taxon>
        <taxon>Sar</taxon>
        <taxon>Alveolata</taxon>
        <taxon>Ciliophora</taxon>
        <taxon>Intramacronucleata</taxon>
        <taxon>Oligohymenophorea</taxon>
        <taxon>Peniculida</taxon>
        <taxon>Parameciidae</taxon>
        <taxon>Paramecium</taxon>
    </lineage>
</organism>
<evidence type="ECO:0008006" key="5">
    <source>
        <dbReference type="Google" id="ProtNLM"/>
    </source>
</evidence>
<comment type="caution">
    <text evidence="3">The sequence shown here is derived from an EMBL/GenBank/DDBJ whole genome shotgun (WGS) entry which is preliminary data.</text>
</comment>
<dbReference type="Proteomes" id="UP000683925">
    <property type="component" value="Unassembled WGS sequence"/>
</dbReference>
<evidence type="ECO:0000256" key="1">
    <source>
        <dbReference type="SAM" id="Coils"/>
    </source>
</evidence>
<name>A0A8S1TQT7_PAROT</name>
<evidence type="ECO:0000313" key="3">
    <source>
        <dbReference type="EMBL" id="CAD8153296.1"/>
    </source>
</evidence>
<feature type="compositionally biased region" description="Polar residues" evidence="2">
    <location>
        <begin position="133"/>
        <end position="142"/>
    </location>
</feature>
<proteinExistence type="predicted"/>
<reference evidence="3" key="1">
    <citation type="submission" date="2021-01" db="EMBL/GenBank/DDBJ databases">
        <authorList>
            <consortium name="Genoscope - CEA"/>
            <person name="William W."/>
        </authorList>
    </citation>
    <scope>NUCLEOTIDE SEQUENCE</scope>
</reference>
<dbReference type="OrthoDB" id="310299at2759"/>
<feature type="region of interest" description="Disordered" evidence="2">
    <location>
        <begin position="226"/>
        <end position="257"/>
    </location>
</feature>
<feature type="coiled-coil region" evidence="1">
    <location>
        <begin position="274"/>
        <end position="432"/>
    </location>
</feature>
<feature type="region of interest" description="Disordered" evidence="2">
    <location>
        <begin position="85"/>
        <end position="142"/>
    </location>
</feature>
<keyword evidence="4" id="KW-1185">Reference proteome</keyword>
<evidence type="ECO:0000256" key="2">
    <source>
        <dbReference type="SAM" id="MobiDB-lite"/>
    </source>
</evidence>
<dbReference type="OMA" id="RKSNQQM"/>
<dbReference type="AlphaFoldDB" id="A0A8S1TQT7"/>
<keyword evidence="1" id="KW-0175">Coiled coil</keyword>
<evidence type="ECO:0000313" key="4">
    <source>
        <dbReference type="Proteomes" id="UP000683925"/>
    </source>
</evidence>
<protein>
    <recommendedName>
        <fullName evidence="5">Trichohyalin-plectin-homology domain-containing protein</fullName>
    </recommendedName>
</protein>
<sequence length="511" mass="61610">MSTVTNESKKKESIDKALLQQQREQLKQTVLERFIKDFGKNNKNKIQIITNIVNEYFSKTRVTDVTLKNLKQQVQQAIQNAGSTTQSQAEQSIKESQVTQQQQLQQIPQQKPPSSQSRKSNQQMQTAAQQHQDVYSETSSKAPKSVYMMEGDEDDEWATLVKFDTELYKKEKELEVIRKQEFKKKIKSELDRQINEKQGKKHEEVQDEDAYVKLHHYQLNVYDQREKDKQDNLKNKIYNEKLQRDKQVRDEQQRKKVESKREKELDSLLVKKIREELELEQREQLNRRNKERERFLRMMKENEEYRKKALEDAKLEKEAETQMQQQYISLQNQLEEQRELERKQREEKMKKVMGMFAEGVVRDQKELIKQEDEKMLRNIIQQNEREKIEEEKKKLKQLDQRQQLRTFLNSQIEEKKRRQEEEEELNKRQAEIWKQDLDNYNDHEKKKFDYIKEVNLRHADILKSQIQEKQGKIKQKSTKMNTAELLQNKDKLKVIAQEVPDLGDKVKKVEI</sequence>
<gene>
    <name evidence="3" type="ORF">POCTA_138.1.T0270315</name>
</gene>